<dbReference type="UniPathway" id="UPA00079">
    <property type="reaction ID" value="UER00168"/>
</dbReference>
<comment type="caution">
    <text evidence="10">The sequence shown here is derived from an EMBL/GenBank/DDBJ whole genome shotgun (WGS) entry which is preliminary data.</text>
</comment>
<keyword evidence="4 8" id="KW-0808">Transferase</keyword>
<proteinExistence type="inferred from homology"/>
<feature type="transmembrane region" description="Helical" evidence="8">
    <location>
        <begin position="38"/>
        <end position="55"/>
    </location>
</feature>
<evidence type="ECO:0000256" key="9">
    <source>
        <dbReference type="NCBIfam" id="TIGR00751"/>
    </source>
</evidence>
<feature type="transmembrane region" description="Helical" evidence="8">
    <location>
        <begin position="221"/>
        <end position="243"/>
    </location>
</feature>
<feature type="transmembrane region" description="Helical" evidence="8">
    <location>
        <begin position="12"/>
        <end position="32"/>
    </location>
</feature>
<sequence length="327" mass="36040">MKHWISAARPRTLPLALSSIFMGSFLAAGAHAFSWTTFTLAVLTTIFLQVLSNFANDYGDTVSGVDTAERTVATRAVQTGAITREQMTRAMIVMAVLSFITGSWLIYEGLKDTSTQAILTFFGLGILAIIASITYTVGKRPYGYMGLGDISVLIFFGWVGVLGTYYLYAHEFVWLNVLPATSCGLFAVGVLNINNIRDIESDTKTGKNSIPVRLGKDKAVIYHWFLLGTGFLCTVIYAAIITLKERSEFNFNLSYKNSDLHLNVGTGDQNINLLWFNWLFIVTIPLLIRICKGVARGKTPAQIDPFLKVMALTTLLFVITFGIGQLL</sequence>
<dbReference type="Proteomes" id="UP000524404">
    <property type="component" value="Unassembled WGS sequence"/>
</dbReference>
<dbReference type="Gene3D" id="1.10.357.140">
    <property type="entry name" value="UbiA prenyltransferase"/>
    <property type="match status" value="1"/>
</dbReference>
<protein>
    <recommendedName>
        <fullName evidence="8 9">1,4-dihydroxy-2-naphthoate octaprenyltransferase</fullName>
        <shortName evidence="8">DHNA-octaprenyltransferase</shortName>
        <ecNumber evidence="8 9">2.5.1.74</ecNumber>
    </recommendedName>
</protein>
<dbReference type="GO" id="GO:0005886">
    <property type="term" value="C:plasma membrane"/>
    <property type="evidence" value="ECO:0007669"/>
    <property type="project" value="UniProtKB-SubCell"/>
</dbReference>
<dbReference type="GO" id="GO:0046428">
    <property type="term" value="F:1,4-dihydroxy-2-naphthoate polyprenyltransferase activity"/>
    <property type="evidence" value="ECO:0007669"/>
    <property type="project" value="UniProtKB-UniRule"/>
</dbReference>
<evidence type="ECO:0000256" key="7">
    <source>
        <dbReference type="ARBA" id="ARBA00023136"/>
    </source>
</evidence>
<dbReference type="EC" id="2.5.1.74" evidence="8 9"/>
<accession>A0A841ELI0</accession>
<comment type="pathway">
    <text evidence="8">Quinol/quinone metabolism; menaquinone biosynthesis; menaquinol from 1,4-dihydroxy-2-naphthoate: step 1/2.</text>
</comment>
<feature type="transmembrane region" description="Helical" evidence="8">
    <location>
        <begin position="174"/>
        <end position="194"/>
    </location>
</feature>
<feature type="transmembrane region" description="Helical" evidence="8">
    <location>
        <begin position="275"/>
        <end position="294"/>
    </location>
</feature>
<evidence type="ECO:0000313" key="11">
    <source>
        <dbReference type="Proteomes" id="UP000524404"/>
    </source>
</evidence>
<comment type="function">
    <text evidence="8">Conversion of 1,4-dihydroxy-2-naphthoate (DHNA) to demethylmenaquinone (DMK).</text>
</comment>
<evidence type="ECO:0000256" key="2">
    <source>
        <dbReference type="ARBA" id="ARBA00022428"/>
    </source>
</evidence>
<dbReference type="CDD" id="cd13962">
    <property type="entry name" value="PT_UbiA_UBIAD1"/>
    <property type="match status" value="1"/>
</dbReference>
<name>A0A841ELI0_9BACT</name>
<feature type="transmembrane region" description="Helical" evidence="8">
    <location>
        <begin position="90"/>
        <end position="107"/>
    </location>
</feature>
<dbReference type="HAMAP" id="MF_01937">
    <property type="entry name" value="MenA_1"/>
    <property type="match status" value="1"/>
</dbReference>
<dbReference type="PANTHER" id="PTHR13929">
    <property type="entry name" value="1,4-DIHYDROXY-2-NAPHTHOATE OCTAPRENYLTRANSFERASE"/>
    <property type="match status" value="1"/>
</dbReference>
<gene>
    <name evidence="8" type="primary">menA</name>
    <name evidence="10" type="ORF">HNP25_001686</name>
</gene>
<evidence type="ECO:0000256" key="6">
    <source>
        <dbReference type="ARBA" id="ARBA00022989"/>
    </source>
</evidence>
<dbReference type="GO" id="GO:0042371">
    <property type="term" value="P:vitamin K biosynthetic process"/>
    <property type="evidence" value="ECO:0007669"/>
    <property type="project" value="TreeGrafter"/>
</dbReference>
<dbReference type="NCBIfam" id="NF004750">
    <property type="entry name" value="PRK06080.1-2"/>
    <property type="match status" value="1"/>
</dbReference>
<dbReference type="AlphaFoldDB" id="A0A841ELI0"/>
<dbReference type="InterPro" id="IPR044878">
    <property type="entry name" value="UbiA_sf"/>
</dbReference>
<comment type="similarity">
    <text evidence="8">Belongs to the MenA family. Type 1 subfamily.</text>
</comment>
<keyword evidence="7 8" id="KW-0472">Membrane</keyword>
<dbReference type="PANTHER" id="PTHR13929:SF0">
    <property type="entry name" value="UBIA PRENYLTRANSFERASE DOMAIN-CONTAINING PROTEIN 1"/>
    <property type="match status" value="1"/>
</dbReference>
<keyword evidence="11" id="KW-1185">Reference proteome</keyword>
<organism evidence="10 11">
    <name type="scientific">Arcicella rosea</name>
    <dbReference type="NCBI Taxonomy" id="502909"/>
    <lineage>
        <taxon>Bacteria</taxon>
        <taxon>Pseudomonadati</taxon>
        <taxon>Bacteroidota</taxon>
        <taxon>Cytophagia</taxon>
        <taxon>Cytophagales</taxon>
        <taxon>Flectobacillaceae</taxon>
        <taxon>Arcicella</taxon>
    </lineage>
</organism>
<feature type="transmembrane region" description="Helical" evidence="8">
    <location>
        <begin position="150"/>
        <end position="168"/>
    </location>
</feature>
<dbReference type="InterPro" id="IPR026046">
    <property type="entry name" value="UBIAD1"/>
</dbReference>
<dbReference type="RefSeq" id="WP_184133175.1">
    <property type="nucleotide sequence ID" value="NZ_JACHKT010000009.1"/>
</dbReference>
<dbReference type="PIRSF" id="PIRSF005355">
    <property type="entry name" value="UBIAD1"/>
    <property type="match status" value="1"/>
</dbReference>
<keyword evidence="3 8" id="KW-1003">Cell membrane</keyword>
<evidence type="ECO:0000256" key="1">
    <source>
        <dbReference type="ARBA" id="ARBA00004141"/>
    </source>
</evidence>
<dbReference type="GO" id="GO:0009234">
    <property type="term" value="P:menaquinone biosynthetic process"/>
    <property type="evidence" value="ECO:0007669"/>
    <property type="project" value="UniProtKB-UniRule"/>
</dbReference>
<dbReference type="InterPro" id="IPR000537">
    <property type="entry name" value="UbiA_prenyltransferase"/>
</dbReference>
<dbReference type="InterPro" id="IPR004657">
    <property type="entry name" value="MenA"/>
</dbReference>
<evidence type="ECO:0000256" key="8">
    <source>
        <dbReference type="HAMAP-Rule" id="MF_01937"/>
    </source>
</evidence>
<dbReference type="Pfam" id="PF01040">
    <property type="entry name" value="UbiA"/>
    <property type="match status" value="1"/>
</dbReference>
<comment type="catalytic activity">
    <reaction evidence="8">
        <text>an all-trans-polyprenyl diphosphate + 1,4-dihydroxy-2-naphthoate + H(+) = a 2-demethylmenaquinol + CO2 + diphosphate</text>
        <dbReference type="Rhea" id="RHEA:26478"/>
        <dbReference type="Rhea" id="RHEA-COMP:9563"/>
        <dbReference type="Rhea" id="RHEA-COMP:9564"/>
        <dbReference type="ChEBI" id="CHEBI:11173"/>
        <dbReference type="ChEBI" id="CHEBI:15378"/>
        <dbReference type="ChEBI" id="CHEBI:16526"/>
        <dbReference type="ChEBI" id="CHEBI:33019"/>
        <dbReference type="ChEBI" id="CHEBI:55437"/>
        <dbReference type="ChEBI" id="CHEBI:58914"/>
        <dbReference type="EC" id="2.5.1.74"/>
    </reaction>
</comment>
<comment type="subcellular location">
    <subcellularLocation>
        <location evidence="8">Cell membrane</location>
        <topology evidence="8">Multi-pass membrane protein</topology>
    </subcellularLocation>
    <subcellularLocation>
        <location evidence="1">Membrane</location>
        <topology evidence="1">Multi-pass membrane protein</topology>
    </subcellularLocation>
</comment>
<evidence type="ECO:0000256" key="5">
    <source>
        <dbReference type="ARBA" id="ARBA00022692"/>
    </source>
</evidence>
<keyword evidence="2 8" id="KW-0474">Menaquinone biosynthesis</keyword>
<dbReference type="EMBL" id="JACHKT010000009">
    <property type="protein sequence ID" value="MBB6003034.1"/>
    <property type="molecule type" value="Genomic_DNA"/>
</dbReference>
<feature type="transmembrane region" description="Helical" evidence="8">
    <location>
        <begin position="306"/>
        <end position="326"/>
    </location>
</feature>
<evidence type="ECO:0000256" key="4">
    <source>
        <dbReference type="ARBA" id="ARBA00022679"/>
    </source>
</evidence>
<evidence type="ECO:0000313" key="10">
    <source>
        <dbReference type="EMBL" id="MBB6003034.1"/>
    </source>
</evidence>
<reference evidence="10 11" key="1">
    <citation type="submission" date="2020-08" db="EMBL/GenBank/DDBJ databases">
        <title>Functional genomics of gut bacteria from endangered species of beetles.</title>
        <authorList>
            <person name="Carlos-Shanley C."/>
        </authorList>
    </citation>
    <scope>NUCLEOTIDE SEQUENCE [LARGE SCALE GENOMIC DNA]</scope>
    <source>
        <strain evidence="10 11">S00070</strain>
    </source>
</reference>
<keyword evidence="6 8" id="KW-1133">Transmembrane helix</keyword>
<evidence type="ECO:0000256" key="3">
    <source>
        <dbReference type="ARBA" id="ARBA00022475"/>
    </source>
</evidence>
<keyword evidence="5 8" id="KW-0812">Transmembrane</keyword>
<dbReference type="NCBIfam" id="TIGR00751">
    <property type="entry name" value="menA"/>
    <property type="match status" value="1"/>
</dbReference>
<feature type="transmembrane region" description="Helical" evidence="8">
    <location>
        <begin position="119"/>
        <end position="138"/>
    </location>
</feature>